<gene>
    <name evidence="2" type="ORF">UR23_C0040G0002</name>
</gene>
<dbReference type="Pfam" id="PF00535">
    <property type="entry name" value="Glycos_transf_2"/>
    <property type="match status" value="1"/>
</dbReference>
<comment type="caution">
    <text evidence="2">The sequence shown here is derived from an EMBL/GenBank/DDBJ whole genome shotgun (WGS) entry which is preliminary data.</text>
</comment>
<accession>A0A0G0B4Y3</accession>
<evidence type="ECO:0000313" key="3">
    <source>
        <dbReference type="Proteomes" id="UP000034349"/>
    </source>
</evidence>
<evidence type="ECO:0000313" key="2">
    <source>
        <dbReference type="EMBL" id="KKP33910.1"/>
    </source>
</evidence>
<dbReference type="CDD" id="cd00761">
    <property type="entry name" value="Glyco_tranf_GTA_type"/>
    <property type="match status" value="1"/>
</dbReference>
<feature type="domain" description="Glycosyltransferase 2-like" evidence="1">
    <location>
        <begin position="6"/>
        <end position="174"/>
    </location>
</feature>
<organism evidence="2 3">
    <name type="scientific">Candidatus Roizmanbacteria bacterium GW2011_GWA2_32_13</name>
    <dbReference type="NCBI Taxonomy" id="1618475"/>
    <lineage>
        <taxon>Bacteria</taxon>
        <taxon>Candidatus Roizmaniibacteriota</taxon>
    </lineage>
</organism>
<dbReference type="Gene3D" id="3.90.550.10">
    <property type="entry name" value="Spore Coat Polysaccharide Biosynthesis Protein SpsA, Chain A"/>
    <property type="match status" value="1"/>
</dbReference>
<protein>
    <recommendedName>
        <fullName evidence="1">Glycosyltransferase 2-like domain-containing protein</fullName>
    </recommendedName>
</protein>
<evidence type="ECO:0000259" key="1">
    <source>
        <dbReference type="Pfam" id="PF00535"/>
    </source>
</evidence>
<reference evidence="2 3" key="1">
    <citation type="journal article" date="2015" name="Nature">
        <title>rRNA introns, odd ribosomes, and small enigmatic genomes across a large radiation of phyla.</title>
        <authorList>
            <person name="Brown C.T."/>
            <person name="Hug L.A."/>
            <person name="Thomas B.C."/>
            <person name="Sharon I."/>
            <person name="Castelle C.J."/>
            <person name="Singh A."/>
            <person name="Wilkins M.J."/>
            <person name="Williams K.H."/>
            <person name="Banfield J.F."/>
        </authorList>
    </citation>
    <scope>NUCLEOTIDE SEQUENCE [LARGE SCALE GENOMIC DNA]</scope>
</reference>
<proteinExistence type="predicted"/>
<dbReference type="EMBL" id="LBOK01000040">
    <property type="protein sequence ID" value="KKP33910.1"/>
    <property type="molecule type" value="Genomic_DNA"/>
</dbReference>
<dbReference type="InterPro" id="IPR001173">
    <property type="entry name" value="Glyco_trans_2-like"/>
</dbReference>
<name>A0A0G0B4Y3_9BACT</name>
<dbReference type="AlphaFoldDB" id="A0A0G0B4Y3"/>
<dbReference type="Proteomes" id="UP000034349">
    <property type="component" value="Unassembled WGS sequence"/>
</dbReference>
<dbReference type="InterPro" id="IPR029044">
    <property type="entry name" value="Nucleotide-diphossugar_trans"/>
</dbReference>
<dbReference type="SUPFAM" id="SSF53448">
    <property type="entry name" value="Nucleotide-diphospho-sugar transferases"/>
    <property type="match status" value="1"/>
</dbReference>
<sequence length="229" mass="26612">MKKVIIGIPIYNGALTIGKTFASLRKAVLYCNRHCPYQIEIAFVLNGCIDESESIVNDIKQFNDDLTIRLHSIDKASKPLAINILRDYEADYIGYVDDDVILDEEAIMDEIRLLESNEDIWGVYVDPFPLPCREGIGWFSKLIYNAMTLRTRFNLLADRSVLLIGRCVLFRQEKLPHIPEDILNEDQYIDYLLYPHVRKVNGPFVFYEGIYSLRKNFQRDIRITAGRKQ</sequence>